<dbReference type="Proteomes" id="UP000708208">
    <property type="component" value="Unassembled WGS sequence"/>
</dbReference>
<evidence type="ECO:0000313" key="1">
    <source>
        <dbReference type="EMBL" id="CAG7821999.1"/>
    </source>
</evidence>
<protein>
    <submittedName>
        <fullName evidence="1">Uncharacterized protein</fullName>
    </submittedName>
</protein>
<dbReference type="EMBL" id="CAJVCH010525077">
    <property type="protein sequence ID" value="CAG7821999.1"/>
    <property type="molecule type" value="Genomic_DNA"/>
</dbReference>
<reference evidence="1" key="1">
    <citation type="submission" date="2021-06" db="EMBL/GenBank/DDBJ databases">
        <authorList>
            <person name="Hodson N. C."/>
            <person name="Mongue J. A."/>
            <person name="Jaron S. K."/>
        </authorList>
    </citation>
    <scope>NUCLEOTIDE SEQUENCE</scope>
</reference>
<feature type="non-terminal residue" evidence="1">
    <location>
        <position position="1"/>
    </location>
</feature>
<sequence>MVTLIETATLILTLL</sequence>
<keyword evidence="2" id="KW-1185">Reference proteome</keyword>
<proteinExistence type="predicted"/>
<comment type="caution">
    <text evidence="1">The sequence shown here is derived from an EMBL/GenBank/DDBJ whole genome shotgun (WGS) entry which is preliminary data.</text>
</comment>
<organism evidence="1 2">
    <name type="scientific">Allacma fusca</name>
    <dbReference type="NCBI Taxonomy" id="39272"/>
    <lineage>
        <taxon>Eukaryota</taxon>
        <taxon>Metazoa</taxon>
        <taxon>Ecdysozoa</taxon>
        <taxon>Arthropoda</taxon>
        <taxon>Hexapoda</taxon>
        <taxon>Collembola</taxon>
        <taxon>Symphypleona</taxon>
        <taxon>Sminthuridae</taxon>
        <taxon>Allacma</taxon>
    </lineage>
</organism>
<name>A0A8J2PHJ7_9HEXA</name>
<accession>A0A8J2PHJ7</accession>
<evidence type="ECO:0000313" key="2">
    <source>
        <dbReference type="Proteomes" id="UP000708208"/>
    </source>
</evidence>
<gene>
    <name evidence="1" type="ORF">AFUS01_LOCUS32298</name>
</gene>